<sequence length="70" mass="8118">IISMIVILVFIPIRTHKKSARGHHKITKEIIKVNNITDVNTQESYLQGTTDDFARLTKRKQISGRRMENI</sequence>
<organism evidence="1">
    <name type="scientific">Arion vulgaris</name>
    <dbReference type="NCBI Taxonomy" id="1028688"/>
    <lineage>
        <taxon>Eukaryota</taxon>
        <taxon>Metazoa</taxon>
        <taxon>Spiralia</taxon>
        <taxon>Lophotrochozoa</taxon>
        <taxon>Mollusca</taxon>
        <taxon>Gastropoda</taxon>
        <taxon>Heterobranchia</taxon>
        <taxon>Euthyneura</taxon>
        <taxon>Panpulmonata</taxon>
        <taxon>Eupulmonata</taxon>
        <taxon>Stylommatophora</taxon>
        <taxon>Helicina</taxon>
        <taxon>Arionoidea</taxon>
        <taxon>Arionidae</taxon>
        <taxon>Arion</taxon>
    </lineage>
</organism>
<dbReference type="EMBL" id="HACG01030100">
    <property type="protein sequence ID" value="CEK76965.1"/>
    <property type="molecule type" value="Transcribed_RNA"/>
</dbReference>
<name>A0A0B7AAK4_9EUPU</name>
<reference evidence="1" key="1">
    <citation type="submission" date="2014-12" db="EMBL/GenBank/DDBJ databases">
        <title>Insight into the proteome of Arion vulgaris.</title>
        <authorList>
            <person name="Aradska J."/>
            <person name="Bulat T."/>
            <person name="Smidak R."/>
            <person name="Sarate P."/>
            <person name="Gangsoo J."/>
            <person name="Sialana F."/>
            <person name="Bilban M."/>
            <person name="Lubec G."/>
        </authorList>
    </citation>
    <scope>NUCLEOTIDE SEQUENCE</scope>
    <source>
        <tissue evidence="1">Skin</tissue>
    </source>
</reference>
<accession>A0A0B7AAK4</accession>
<dbReference type="AlphaFoldDB" id="A0A0B7AAK4"/>
<gene>
    <name evidence="1" type="primary">ORF102350</name>
</gene>
<feature type="non-terminal residue" evidence="1">
    <location>
        <position position="1"/>
    </location>
</feature>
<protein>
    <submittedName>
        <fullName evidence="1">Uncharacterized protein</fullName>
    </submittedName>
</protein>
<proteinExistence type="predicted"/>
<evidence type="ECO:0000313" key="1">
    <source>
        <dbReference type="EMBL" id="CEK76965.1"/>
    </source>
</evidence>